<evidence type="ECO:0000256" key="1">
    <source>
        <dbReference type="SAM" id="MobiDB-lite"/>
    </source>
</evidence>
<dbReference type="Proteomes" id="UP000572670">
    <property type="component" value="Unassembled WGS sequence"/>
</dbReference>
<comment type="caution">
    <text evidence="2">The sequence shown here is derived from an EMBL/GenBank/DDBJ whole genome shotgun (WGS) entry which is preliminary data.</text>
</comment>
<sequence>MDGTPVAAALYDEAAGTPEGNIGPSAGLVYAWGEHSLADPVFGDYPERFLTLEHAEPGVLLPFRSEGLGDDAAVAELSWGPRWGALWRDTTVDSFTGFHYLADATYPTDDRLVLDWSLDGVTEGEDVIITQDAERSAVFALVELLADGQKPWALNVPAGEDAPSPGEADPVPPAEQEPVDTPAPVAGEEPGEGTGGEETHTTPDTVETGREVPAGALGALAALGAGLVLMARGRVRRV</sequence>
<feature type="region of interest" description="Disordered" evidence="1">
    <location>
        <begin position="154"/>
        <end position="210"/>
    </location>
</feature>
<gene>
    <name evidence="2" type="ORF">HDA34_000354</name>
</gene>
<dbReference type="RefSeq" id="WP_230278124.1">
    <property type="nucleotide sequence ID" value="NZ_BAAAYW010000005.1"/>
</dbReference>
<evidence type="ECO:0000313" key="2">
    <source>
        <dbReference type="EMBL" id="MBA9058647.1"/>
    </source>
</evidence>
<reference evidence="2 3" key="1">
    <citation type="submission" date="2020-08" db="EMBL/GenBank/DDBJ databases">
        <title>Sequencing the genomes of 1000 actinobacteria strains.</title>
        <authorList>
            <person name="Klenk H.-P."/>
        </authorList>
    </citation>
    <scope>NUCLEOTIDE SEQUENCE [LARGE SCALE GENOMIC DNA]</scope>
    <source>
        <strain evidence="2 3">DSM 21948</strain>
    </source>
</reference>
<organism evidence="2 3">
    <name type="scientific">Micrococcus yunnanensis</name>
    <dbReference type="NCBI Taxonomy" id="566027"/>
    <lineage>
        <taxon>Bacteria</taxon>
        <taxon>Bacillati</taxon>
        <taxon>Actinomycetota</taxon>
        <taxon>Actinomycetes</taxon>
        <taxon>Micrococcales</taxon>
        <taxon>Micrococcaceae</taxon>
        <taxon>Micrococcus</taxon>
    </lineage>
</organism>
<evidence type="ECO:0000313" key="3">
    <source>
        <dbReference type="Proteomes" id="UP000572670"/>
    </source>
</evidence>
<proteinExistence type="predicted"/>
<evidence type="ECO:0008006" key="4">
    <source>
        <dbReference type="Google" id="ProtNLM"/>
    </source>
</evidence>
<accession>A0ABR6CYX2</accession>
<name>A0ABR6CYX2_9MICC</name>
<keyword evidence="3" id="KW-1185">Reference proteome</keyword>
<dbReference type="GeneID" id="93364684"/>
<dbReference type="EMBL" id="JACJIK010000001">
    <property type="protein sequence ID" value="MBA9058647.1"/>
    <property type="molecule type" value="Genomic_DNA"/>
</dbReference>
<protein>
    <recommendedName>
        <fullName evidence="4">LPXTG cell wall anchor domain-containing protein</fullName>
    </recommendedName>
</protein>